<evidence type="ECO:0000259" key="1">
    <source>
        <dbReference type="Pfam" id="PF13115"/>
    </source>
</evidence>
<protein>
    <submittedName>
        <fullName evidence="2">FixH family protein</fullName>
    </submittedName>
</protein>
<dbReference type="PROSITE" id="PS51257">
    <property type="entry name" value="PROKAR_LIPOPROTEIN"/>
    <property type="match status" value="1"/>
</dbReference>
<name>A0ABU5IYD3_9BACI</name>
<keyword evidence="3" id="KW-1185">Reference proteome</keyword>
<proteinExistence type="predicted"/>
<comment type="caution">
    <text evidence="2">The sequence shown here is derived from an EMBL/GenBank/DDBJ whole genome shotgun (WGS) entry which is preliminary data.</text>
</comment>
<feature type="domain" description="YtkA-like" evidence="1">
    <location>
        <begin position="34"/>
        <end position="112"/>
    </location>
</feature>
<organism evidence="2 3">
    <name type="scientific">Robertmurraya mangrovi</name>
    <dbReference type="NCBI Taxonomy" id="3098077"/>
    <lineage>
        <taxon>Bacteria</taxon>
        <taxon>Bacillati</taxon>
        <taxon>Bacillota</taxon>
        <taxon>Bacilli</taxon>
        <taxon>Bacillales</taxon>
        <taxon>Bacillaceae</taxon>
        <taxon>Robertmurraya</taxon>
    </lineage>
</organism>
<dbReference type="RefSeq" id="WP_322446472.1">
    <property type="nucleotide sequence ID" value="NZ_JAXOFX010000005.1"/>
</dbReference>
<evidence type="ECO:0000313" key="2">
    <source>
        <dbReference type="EMBL" id="MDZ5472175.1"/>
    </source>
</evidence>
<evidence type="ECO:0000313" key="3">
    <source>
        <dbReference type="Proteomes" id="UP001290455"/>
    </source>
</evidence>
<dbReference type="EMBL" id="JAXOFX010000005">
    <property type="protein sequence ID" value="MDZ5472175.1"/>
    <property type="molecule type" value="Genomic_DNA"/>
</dbReference>
<reference evidence="2 3" key="1">
    <citation type="submission" date="2023-11" db="EMBL/GenBank/DDBJ databases">
        <title>Bacillus jintuensis, isolated from a mudflat on the Beibu Gulf coast.</title>
        <authorList>
            <person name="Li M."/>
        </authorList>
    </citation>
    <scope>NUCLEOTIDE SEQUENCE [LARGE SCALE GENOMIC DNA]</scope>
    <source>
        <strain evidence="2 3">31A1R</strain>
    </source>
</reference>
<accession>A0ABU5IYD3</accession>
<dbReference type="Proteomes" id="UP001290455">
    <property type="component" value="Unassembled WGS sequence"/>
</dbReference>
<dbReference type="Pfam" id="PF13115">
    <property type="entry name" value="YtkA"/>
    <property type="match status" value="2"/>
</dbReference>
<feature type="domain" description="YtkA-like" evidence="1">
    <location>
        <begin position="149"/>
        <end position="228"/>
    </location>
</feature>
<gene>
    <name evidence="2" type="ORF">SM124_10485</name>
</gene>
<dbReference type="InterPro" id="IPR032693">
    <property type="entry name" value="YtkA-like_dom"/>
</dbReference>
<sequence length="246" mass="27824">MKKLFIFLLTIVALTACGKSEDKKNAGEEVPAMIEAVLEVPEEGKVDEEITFSVIVTQDAEAVEDANEVKFEIWEEGHKEESELIEAKPVGDGKYTVTKSFDKEGIFTVQSHVTARSMHTMPKENIQIGNPVEESHDHEEAEESSHHHHGDVTISLSKDEHIHANKETELKVQLGKKDEPINNAVVRLEIYKPKEDTPEWVETVFSKEGQYVTKYTFSKLGQYKVVIHATNNEGLHEHSEELIDIH</sequence>